<feature type="transmembrane region" description="Helical" evidence="7">
    <location>
        <begin position="322"/>
        <end position="345"/>
    </location>
</feature>
<keyword evidence="4 7" id="KW-0812">Transmembrane</keyword>
<dbReference type="Pfam" id="PF13440">
    <property type="entry name" value="Polysacc_synt_3"/>
    <property type="match status" value="1"/>
</dbReference>
<feature type="transmembrane region" description="Helical" evidence="7">
    <location>
        <begin position="146"/>
        <end position="169"/>
    </location>
</feature>
<protein>
    <submittedName>
        <fullName evidence="8">Uncharacterized protein</fullName>
    </submittedName>
</protein>
<sequence length="510" mass="54631">MAAEPTTSISGKVLRGGAWLAAAQISVTLLSLGSTIVLARLLVPEDFGLTAIAITIMALLTAVSEMALHQALIRHPAPQREHFDTAFTLNMLRGAFMSAALVLTSGPVSLFFEDLRLQPILCVFAASLLVLSAANPRRAILQRKLVYWQEIAFSSGAKIAMVVVSVSAALYWQSYWAIVAGLVASHVASFVISYLAFPYLPRFRLTKVRELLSFSVWLTLGNLVDQLNWRFDILLIGRLLGATSTGFYSVGNNLATVPTRELMTPVRQALFPGFAKLIEKPGRLGAGYSRAQNAIMLVTLPVGVIASFMAEPGVLLLMGEKWQPIVFIIAWLAPIFALQSLGSLAPAIAMATGDTRRLFVRSMQMLIVRMPLIIAGAVFGGLSGLVYARCLSGIVGIGFNIYIVRELAGVSMLRQIRSAARPGAAAGMMALALLALQNVPIGLVGAEGHAVRIALTAVVGAATYLCSVFVLWLVAGRPDGGETEIMGHAHTALRKILPGNKTAIERTELE</sequence>
<dbReference type="GO" id="GO:0005886">
    <property type="term" value="C:plasma membrane"/>
    <property type="evidence" value="ECO:0007669"/>
    <property type="project" value="UniProtKB-SubCell"/>
</dbReference>
<dbReference type="STRING" id="874156.GCA_001021555_00571"/>
<feature type="transmembrane region" description="Helical" evidence="7">
    <location>
        <begin position="394"/>
        <end position="413"/>
    </location>
</feature>
<evidence type="ECO:0000256" key="6">
    <source>
        <dbReference type="ARBA" id="ARBA00023136"/>
    </source>
</evidence>
<keyword evidence="3" id="KW-1003">Cell membrane</keyword>
<keyword evidence="5 7" id="KW-1133">Transmembrane helix</keyword>
<proteinExistence type="inferred from homology"/>
<dbReference type="CDD" id="cd13127">
    <property type="entry name" value="MATE_tuaB_like"/>
    <property type="match status" value="1"/>
</dbReference>
<reference evidence="8 9" key="1">
    <citation type="submission" date="2015-04" db="EMBL/GenBank/DDBJ databases">
        <title>The draft genome sequence of Erythrobacter marinus HWDM-33.</title>
        <authorList>
            <person name="Zhuang L."/>
            <person name="Liu Y."/>
            <person name="Shao Z."/>
        </authorList>
    </citation>
    <scope>NUCLEOTIDE SEQUENCE [LARGE SCALE GENOMIC DNA]</scope>
    <source>
        <strain evidence="8 9">HWDM-33</strain>
    </source>
</reference>
<comment type="caution">
    <text evidence="8">The sequence shown here is derived from an EMBL/GenBank/DDBJ whole genome shotgun (WGS) entry which is preliminary data.</text>
</comment>
<feature type="transmembrane region" description="Helical" evidence="7">
    <location>
        <begin position="47"/>
        <end position="68"/>
    </location>
</feature>
<gene>
    <name evidence="8" type="ORF">AAV99_03525</name>
</gene>
<dbReference type="PANTHER" id="PTHR30250:SF10">
    <property type="entry name" value="LIPOPOLYSACCHARIDE BIOSYNTHESIS PROTEIN WZXC"/>
    <property type="match status" value="1"/>
</dbReference>
<evidence type="ECO:0000256" key="3">
    <source>
        <dbReference type="ARBA" id="ARBA00022475"/>
    </source>
</evidence>
<comment type="subcellular location">
    <subcellularLocation>
        <location evidence="1">Cell membrane</location>
        <topology evidence="1">Multi-pass membrane protein</topology>
    </subcellularLocation>
</comment>
<evidence type="ECO:0000256" key="2">
    <source>
        <dbReference type="ARBA" id="ARBA00007430"/>
    </source>
</evidence>
<name>A0A0H0XWF4_9SPHN</name>
<dbReference type="PANTHER" id="PTHR30250">
    <property type="entry name" value="PST FAMILY PREDICTED COLANIC ACID TRANSPORTER"/>
    <property type="match status" value="1"/>
</dbReference>
<evidence type="ECO:0000313" key="9">
    <source>
        <dbReference type="Proteomes" id="UP000053455"/>
    </source>
</evidence>
<feature type="transmembrane region" description="Helical" evidence="7">
    <location>
        <begin position="89"/>
        <end position="111"/>
    </location>
</feature>
<feature type="transmembrane region" description="Helical" evidence="7">
    <location>
        <begin position="18"/>
        <end position="41"/>
    </location>
</feature>
<keyword evidence="9" id="KW-1185">Reference proteome</keyword>
<dbReference type="OrthoDB" id="7605542at2"/>
<comment type="similarity">
    <text evidence="2">Belongs to the polysaccharide synthase family.</text>
</comment>
<feature type="transmembrane region" description="Helical" evidence="7">
    <location>
        <begin position="450"/>
        <end position="475"/>
    </location>
</feature>
<feature type="transmembrane region" description="Helical" evidence="7">
    <location>
        <begin position="117"/>
        <end position="134"/>
    </location>
</feature>
<feature type="transmembrane region" description="Helical" evidence="7">
    <location>
        <begin position="293"/>
        <end position="310"/>
    </location>
</feature>
<dbReference type="PATRIC" id="fig|874156.12.peg.736"/>
<accession>A0A0H0XWF4</accession>
<feature type="transmembrane region" description="Helical" evidence="7">
    <location>
        <begin position="366"/>
        <end position="388"/>
    </location>
</feature>
<feature type="transmembrane region" description="Helical" evidence="7">
    <location>
        <begin position="175"/>
        <end position="197"/>
    </location>
</feature>
<dbReference type="InterPro" id="IPR050833">
    <property type="entry name" value="Poly_Biosynth_Transport"/>
</dbReference>
<evidence type="ECO:0000313" key="8">
    <source>
        <dbReference type="EMBL" id="KLI64635.1"/>
    </source>
</evidence>
<evidence type="ECO:0000256" key="7">
    <source>
        <dbReference type="SAM" id="Phobius"/>
    </source>
</evidence>
<feature type="transmembrane region" description="Helical" evidence="7">
    <location>
        <begin position="425"/>
        <end position="444"/>
    </location>
</feature>
<dbReference type="EMBL" id="LBHU01000001">
    <property type="protein sequence ID" value="KLI64635.1"/>
    <property type="molecule type" value="Genomic_DNA"/>
</dbReference>
<dbReference type="AlphaFoldDB" id="A0A0H0XWF4"/>
<evidence type="ECO:0000256" key="1">
    <source>
        <dbReference type="ARBA" id="ARBA00004651"/>
    </source>
</evidence>
<keyword evidence="6 7" id="KW-0472">Membrane</keyword>
<dbReference type="Proteomes" id="UP000053455">
    <property type="component" value="Unassembled WGS sequence"/>
</dbReference>
<evidence type="ECO:0000256" key="4">
    <source>
        <dbReference type="ARBA" id="ARBA00022692"/>
    </source>
</evidence>
<organism evidence="8 9">
    <name type="scientific">Aurantiacibacter marinus</name>
    <dbReference type="NCBI Taxonomy" id="874156"/>
    <lineage>
        <taxon>Bacteria</taxon>
        <taxon>Pseudomonadati</taxon>
        <taxon>Pseudomonadota</taxon>
        <taxon>Alphaproteobacteria</taxon>
        <taxon>Sphingomonadales</taxon>
        <taxon>Erythrobacteraceae</taxon>
        <taxon>Aurantiacibacter</taxon>
    </lineage>
</organism>
<dbReference type="RefSeq" id="WP_047092500.1">
    <property type="nucleotide sequence ID" value="NZ_LBHU01000001.1"/>
</dbReference>
<evidence type="ECO:0000256" key="5">
    <source>
        <dbReference type="ARBA" id="ARBA00022989"/>
    </source>
</evidence>